<dbReference type="STRING" id="43151.W5JML9"/>
<feature type="region of interest" description="Disordered" evidence="4">
    <location>
        <begin position="365"/>
        <end position="411"/>
    </location>
</feature>
<dbReference type="EnsemblMetazoa" id="ADAC004114-RA">
    <property type="protein sequence ID" value="ADAC004114-PA"/>
    <property type="gene ID" value="ADAC004114"/>
</dbReference>
<comment type="catalytic activity">
    <reaction evidence="1">
        <text>S-ubiquitinyl-[E2 ubiquitin-conjugating enzyme]-L-cysteine + [acceptor protein]-L-lysine = [E2 ubiquitin-conjugating enzyme]-L-cysteine + N(6)-ubiquitinyl-[acceptor protein]-L-lysine.</text>
        <dbReference type="EC" id="2.3.2.27"/>
    </reaction>
</comment>
<reference evidence="5" key="2">
    <citation type="submission" date="2010-05" db="EMBL/GenBank/DDBJ databases">
        <authorList>
            <person name="Almeida L.G."/>
            <person name="Nicolas M.F."/>
            <person name="Souza R.C."/>
            <person name="Vasconcelos A.T.R."/>
        </authorList>
    </citation>
    <scope>NUCLEOTIDE SEQUENCE</scope>
</reference>
<dbReference type="GO" id="GO:0061630">
    <property type="term" value="F:ubiquitin protein ligase activity"/>
    <property type="evidence" value="ECO:0007669"/>
    <property type="project" value="UniProtKB-EC"/>
</dbReference>
<feature type="region of interest" description="Disordered" evidence="4">
    <location>
        <begin position="487"/>
        <end position="557"/>
    </location>
</feature>
<dbReference type="PANTHER" id="PTHR46076">
    <property type="entry name" value="E3 UBIQUITIN-PROTEIN LIGASE RING1 / RING 2 FAMILY MEMBER"/>
    <property type="match status" value="1"/>
</dbReference>
<feature type="region of interest" description="Disordered" evidence="4">
    <location>
        <begin position="1"/>
        <end position="149"/>
    </location>
</feature>
<feature type="region of interest" description="Disordered" evidence="4">
    <location>
        <begin position="601"/>
        <end position="699"/>
    </location>
</feature>
<feature type="compositionally biased region" description="Gly residues" evidence="4">
    <location>
        <begin position="109"/>
        <end position="126"/>
    </location>
</feature>
<proteinExistence type="predicted"/>
<name>W5JML9_ANODA</name>
<feature type="compositionally biased region" description="Low complexity" evidence="4">
    <location>
        <begin position="365"/>
        <end position="396"/>
    </location>
</feature>
<evidence type="ECO:0000256" key="4">
    <source>
        <dbReference type="SAM" id="MobiDB-lite"/>
    </source>
</evidence>
<feature type="region of interest" description="Disordered" evidence="4">
    <location>
        <begin position="443"/>
        <end position="463"/>
    </location>
</feature>
<feature type="compositionally biased region" description="Polar residues" evidence="4">
    <location>
        <begin position="132"/>
        <end position="149"/>
    </location>
</feature>
<dbReference type="AlphaFoldDB" id="W5JML9"/>
<feature type="compositionally biased region" description="Polar residues" evidence="4">
    <location>
        <begin position="443"/>
        <end position="461"/>
    </location>
</feature>
<feature type="compositionally biased region" description="Low complexity" evidence="4">
    <location>
        <begin position="601"/>
        <end position="612"/>
    </location>
</feature>
<evidence type="ECO:0000313" key="7">
    <source>
        <dbReference type="Proteomes" id="UP000000673"/>
    </source>
</evidence>
<evidence type="ECO:0000313" key="6">
    <source>
        <dbReference type="EnsemblMetazoa" id="ADAC004114-PA"/>
    </source>
</evidence>
<dbReference type="GO" id="GO:0031519">
    <property type="term" value="C:PcG protein complex"/>
    <property type="evidence" value="ECO:0007669"/>
    <property type="project" value="TreeGrafter"/>
</dbReference>
<dbReference type="Proteomes" id="UP000000673">
    <property type="component" value="Unassembled WGS sequence"/>
</dbReference>
<gene>
    <name evidence="5" type="ORF">AND_004114</name>
</gene>
<evidence type="ECO:0000256" key="2">
    <source>
        <dbReference type="ARBA" id="ARBA00012483"/>
    </source>
</evidence>
<dbReference type="HOGENOM" id="CLU_285788_0_0_1"/>
<feature type="compositionally biased region" description="Low complexity" evidence="4">
    <location>
        <begin position="45"/>
        <end position="89"/>
    </location>
</feature>
<accession>W5JML9</accession>
<feature type="compositionally biased region" description="Polar residues" evidence="4">
    <location>
        <begin position="613"/>
        <end position="634"/>
    </location>
</feature>
<feature type="compositionally biased region" description="Low complexity" evidence="4">
    <location>
        <begin position="657"/>
        <end position="668"/>
    </location>
</feature>
<dbReference type="PANTHER" id="PTHR46076:SF3">
    <property type="entry name" value="E3 UBIQUITIN-PROTEIN LIGASE RING1"/>
    <property type="match status" value="1"/>
</dbReference>
<keyword evidence="7" id="KW-1185">Reference proteome</keyword>
<feature type="compositionally biased region" description="Low complexity" evidence="4">
    <location>
        <begin position="537"/>
        <end position="551"/>
    </location>
</feature>
<dbReference type="GO" id="GO:0000151">
    <property type="term" value="C:ubiquitin ligase complex"/>
    <property type="evidence" value="ECO:0007669"/>
    <property type="project" value="InterPro"/>
</dbReference>
<reference evidence="5" key="3">
    <citation type="journal article" date="2013" name="Nucleic Acids Res.">
        <title>The genome of Anopheles darlingi, the main neotropical malaria vector.</title>
        <authorList>
            <person name="Marinotti O."/>
            <person name="Cerqueira G.C."/>
            <person name="de Almeida L.G."/>
            <person name="Ferro M.I."/>
            <person name="Loreto E.L."/>
            <person name="Zaha A."/>
            <person name="Teixeira S.M."/>
            <person name="Wespiser A.R."/>
            <person name="Almeida E Silva A."/>
            <person name="Schlindwein A.D."/>
            <person name="Pacheco A.C."/>
            <person name="Silva A.L."/>
            <person name="Graveley B.R."/>
            <person name="Walenz B.P."/>
            <person name="Lima Bde A."/>
            <person name="Ribeiro C.A."/>
            <person name="Nunes-Silva C.G."/>
            <person name="de Carvalho C.R."/>
            <person name="Soares C.M."/>
            <person name="de Menezes C.B."/>
            <person name="Matiolli C."/>
            <person name="Caffrey D."/>
            <person name="Araujo D.A."/>
            <person name="de Oliveira D.M."/>
            <person name="Golenbock D."/>
            <person name="Grisard E.C."/>
            <person name="Fantinatti-Garboggini F."/>
            <person name="de Carvalho F.M."/>
            <person name="Barcellos F.G."/>
            <person name="Prosdocimi F."/>
            <person name="May G."/>
            <person name="Azevedo Junior G.M."/>
            <person name="Guimaraes G.M."/>
            <person name="Goldman G.H."/>
            <person name="Padilha I.Q."/>
            <person name="Batista Jda S."/>
            <person name="Ferro J.A."/>
            <person name="Ribeiro J.M."/>
            <person name="Fietto J.L."/>
            <person name="Dabbas K.M."/>
            <person name="Cerdeira L."/>
            <person name="Agnez-Lima L.F."/>
            <person name="Brocchi M."/>
            <person name="de Carvalho M.O."/>
            <person name="Teixeira Mde M."/>
            <person name="Diniz Maia Mde M."/>
            <person name="Goldman M.H."/>
            <person name="Cruz Schneider M.P."/>
            <person name="Felipe M.S."/>
            <person name="Hungria M."/>
            <person name="Nicolas M.F."/>
            <person name="Pereira M."/>
            <person name="Montes M.A."/>
            <person name="Cantao M.E."/>
            <person name="Vincentz M."/>
            <person name="Rafael M.S."/>
            <person name="Silverman N."/>
            <person name="Stoco P.H."/>
            <person name="Souza R.C."/>
            <person name="Vicentini R."/>
            <person name="Gazzinelli R.T."/>
            <person name="Neves Rde O."/>
            <person name="Silva R."/>
            <person name="Astolfi-Filho S."/>
            <person name="Maciel T.E."/>
            <person name="Urmenyi T.P."/>
            <person name="Tadei W.P."/>
            <person name="Camargo E.P."/>
            <person name="de Vasconcelos A.T."/>
        </authorList>
    </citation>
    <scope>NUCLEOTIDE SEQUENCE</scope>
</reference>
<dbReference type="GO" id="GO:0003682">
    <property type="term" value="F:chromatin binding"/>
    <property type="evidence" value="ECO:0007669"/>
    <property type="project" value="TreeGrafter"/>
</dbReference>
<dbReference type="InterPro" id="IPR043540">
    <property type="entry name" value="RING1/RING2"/>
</dbReference>
<dbReference type="EMBL" id="ADMH02001083">
    <property type="protein sequence ID" value="ETN64150.1"/>
    <property type="molecule type" value="Genomic_DNA"/>
</dbReference>
<dbReference type="eggNOG" id="ENOG502S948">
    <property type="taxonomic scope" value="Eukaryota"/>
</dbReference>
<dbReference type="VEuPathDB" id="VectorBase:ADAC004114"/>
<reference evidence="5 7" key="1">
    <citation type="journal article" date="2010" name="BMC Genomics">
        <title>Combination of measures distinguishes pre-miRNAs from other stem-loops in the genome of the newly sequenced Anopheles darlingi.</title>
        <authorList>
            <person name="Mendes N.D."/>
            <person name="Freitas A.T."/>
            <person name="Vasconcelos A.T."/>
            <person name="Sagot M.F."/>
        </authorList>
    </citation>
    <scope>NUCLEOTIDE SEQUENCE</scope>
</reference>
<evidence type="ECO:0000256" key="1">
    <source>
        <dbReference type="ARBA" id="ARBA00000900"/>
    </source>
</evidence>
<dbReference type="OMA" id="LVESHQY"/>
<evidence type="ECO:0000256" key="3">
    <source>
        <dbReference type="ARBA" id="ARBA00022679"/>
    </source>
</evidence>
<feature type="compositionally biased region" description="Low complexity" evidence="4">
    <location>
        <begin position="520"/>
        <end position="529"/>
    </location>
</feature>
<keyword evidence="3" id="KW-0808">Transferase</keyword>
<feature type="compositionally biased region" description="Low complexity" evidence="4">
    <location>
        <begin position="677"/>
        <end position="695"/>
    </location>
</feature>
<organism evidence="5">
    <name type="scientific">Anopheles darlingi</name>
    <name type="common">Mosquito</name>
    <dbReference type="NCBI Taxonomy" id="43151"/>
    <lineage>
        <taxon>Eukaryota</taxon>
        <taxon>Metazoa</taxon>
        <taxon>Ecdysozoa</taxon>
        <taxon>Arthropoda</taxon>
        <taxon>Hexapoda</taxon>
        <taxon>Insecta</taxon>
        <taxon>Pterygota</taxon>
        <taxon>Neoptera</taxon>
        <taxon>Endopterygota</taxon>
        <taxon>Diptera</taxon>
        <taxon>Nematocera</taxon>
        <taxon>Culicoidea</taxon>
        <taxon>Culicidae</taxon>
        <taxon>Anophelinae</taxon>
        <taxon>Anopheles</taxon>
    </lineage>
</organism>
<reference evidence="6" key="4">
    <citation type="submission" date="2015-06" db="UniProtKB">
        <authorList>
            <consortium name="EnsemblMetazoa"/>
        </authorList>
    </citation>
    <scope>IDENTIFICATION</scope>
</reference>
<evidence type="ECO:0000313" key="5">
    <source>
        <dbReference type="EMBL" id="ETN64150.1"/>
    </source>
</evidence>
<protein>
    <recommendedName>
        <fullName evidence="2">RING-type E3 ubiquitin transferase</fullName>
        <ecNumber evidence="2">2.3.2.27</ecNumber>
    </recommendedName>
</protein>
<dbReference type="VEuPathDB" id="VectorBase:ADAR2_005444"/>
<sequence>MSNDVSRRKSTSSVPPSEKSDSSDADSVYSLPIEANSSRKHHRQQQQSQQQQQQQKPSKKQQLPNNTSHQQRQQQQSGGSASATATPQSYAEIARIPNMTTYEKSGMDIGSGGGGTTASAGTGGSGWPTVAEGSSQSKDGGSAGSSNVLQDLNSSEAFPQLVESHQYQAPPPSHYLSNQHQQPLLSSQPLLALPSAVSANNPSNSGTTVPYQAQIVAPRATYSQSLLTAVVSTNGTGEEPSIISTSASGKTTGSATGAIINTVVSTATNEIHNGPVTTNNASEGGIGGATKGSLHKSKSVDNNEIYYSNEHYPALERTIKGYGQTTLPSGLSCNKATNAKGTSAATSVPIAGLSFGQVAAAAPPAPLASGTAASPPATTPSVTNSTSATVTVNSAPQSQPVNTVAAKKGKAKKETTVTIVPTEGTDTSVAFAGTIATVQSSVAGNTSSNNMPNDSDTQSPTILPFDTRRAMNDAEPPAGLSSIQFMQAPQQQQSSEKLVAQQQQHVLQGGGKRNKKDKQSNITAASGASSGAGKGSSGRSSTSTASNSASNHLQPNRPAVIMMNDGVEQKSNEFTFGFSNDYELLFGDFSEEDCRKLLEGSTADSSAATSSSQKPKGQKPNSRVSSVPVTSCNIDGSDREPSLSPSSSSAVMNETRNSSSTSSTSCNSLGKPPLQQSSSSPSSSSSVCSSSSSSSNAPSYQKLPLLPSLVATPPQLYLGAHGNIVPAADSAAIETTVATVVSSTTVMPPLLTDPGTATNLFSHPPPAVLVHSIYTQPPPSLPALPCHNQFALPPPAVVAATAAASSGVQPIPVVPPGSASTTVAVVNAVPPPPAATVQVVKEGLLPGAPPTPTLVAVPSAAHLMVPPPALPPMATAVLLQPQAVVVPVVPTGSAASIADVANNNVLVATVPSSSLPHHHQQTVMTTRPQAATVGGGLQNHNNNVATNSVTQTYHASQQQQQQLQLQQTTAEVTNSAATITPVSPTSQMVTTVEASAQTINSNNAAGIQEPKGGTTVAPVTSGASATPIPVRLDKKKELNLRFVEPEQVHSIDYNHDKIVFFVGTAWEDAICGSNGTAKYYEGQ</sequence>
<dbReference type="EC" id="2.3.2.27" evidence="2"/>
<feature type="region of interest" description="Disordered" evidence="4">
    <location>
        <begin position="274"/>
        <end position="295"/>
    </location>
</feature>